<gene>
    <name evidence="2" type="ORF">Rhe02_30130</name>
</gene>
<accession>A0A8J3VGD0</accession>
<evidence type="ECO:0000256" key="1">
    <source>
        <dbReference type="SAM" id="SignalP"/>
    </source>
</evidence>
<sequence length="235" mass="25818">MQANPALWSRAMVALGAAALVTMLAVDVPAVANQDDEKQHSAHDQGKHQDTFVPRTRQQVAFHDDMRKLWEDHVTWTRLAIVTFADGAAGFDATAARLLANQADIGNAIKRFYGGAAGQQLTALLREHILTAVELLQAAKAGDTPAFEAARIRWYANANEISDFLSAANPRWWPRDTMRAAMRAHLDQTLAEAAHEIGGDHAASVADYEPIHAHILMMADLLSSGIMRQFPHLFH</sequence>
<dbReference type="AlphaFoldDB" id="A0A8J3VGD0"/>
<evidence type="ECO:0000313" key="2">
    <source>
        <dbReference type="EMBL" id="GIH04946.1"/>
    </source>
</evidence>
<feature type="chain" id="PRO_5039636094" description="Glycosyltransferase" evidence="1">
    <location>
        <begin position="33"/>
        <end position="235"/>
    </location>
</feature>
<feature type="signal peptide" evidence="1">
    <location>
        <begin position="1"/>
        <end position="32"/>
    </location>
</feature>
<proteinExistence type="predicted"/>
<protein>
    <recommendedName>
        <fullName evidence="4">Glycosyltransferase</fullName>
    </recommendedName>
</protein>
<keyword evidence="1" id="KW-0732">Signal</keyword>
<comment type="caution">
    <text evidence="2">The sequence shown here is derived from an EMBL/GenBank/DDBJ whole genome shotgun (WGS) entry which is preliminary data.</text>
</comment>
<evidence type="ECO:0000313" key="3">
    <source>
        <dbReference type="Proteomes" id="UP000612899"/>
    </source>
</evidence>
<keyword evidence="3" id="KW-1185">Reference proteome</keyword>
<reference evidence="2" key="1">
    <citation type="submission" date="2021-01" db="EMBL/GenBank/DDBJ databases">
        <title>Whole genome shotgun sequence of Rhizocola hellebori NBRC 109834.</title>
        <authorList>
            <person name="Komaki H."/>
            <person name="Tamura T."/>
        </authorList>
    </citation>
    <scope>NUCLEOTIDE SEQUENCE</scope>
    <source>
        <strain evidence="2">NBRC 109834</strain>
    </source>
</reference>
<name>A0A8J3VGD0_9ACTN</name>
<dbReference type="Proteomes" id="UP000612899">
    <property type="component" value="Unassembled WGS sequence"/>
</dbReference>
<evidence type="ECO:0008006" key="4">
    <source>
        <dbReference type="Google" id="ProtNLM"/>
    </source>
</evidence>
<dbReference type="EMBL" id="BONY01000015">
    <property type="protein sequence ID" value="GIH04946.1"/>
    <property type="molecule type" value="Genomic_DNA"/>
</dbReference>
<dbReference type="RefSeq" id="WP_203908815.1">
    <property type="nucleotide sequence ID" value="NZ_BONY01000015.1"/>
</dbReference>
<organism evidence="2 3">
    <name type="scientific">Rhizocola hellebori</name>
    <dbReference type="NCBI Taxonomy" id="1392758"/>
    <lineage>
        <taxon>Bacteria</taxon>
        <taxon>Bacillati</taxon>
        <taxon>Actinomycetota</taxon>
        <taxon>Actinomycetes</taxon>
        <taxon>Micromonosporales</taxon>
        <taxon>Micromonosporaceae</taxon>
        <taxon>Rhizocola</taxon>
    </lineage>
</organism>